<name>A0A346PHJ3_9EURY</name>
<dbReference type="RefSeq" id="WP_117364996.1">
    <property type="nucleotide sequence ID" value="NZ_CP024047.1"/>
</dbReference>
<reference evidence="2" key="1">
    <citation type="submission" date="2017-10" db="EMBL/GenBank/DDBJ databases">
        <title>Phenotypic and genomic properties of facultatively anaerobic sulfur-reducing natronoarchaea from hypersaline soda lakes.</title>
        <authorList>
            <person name="Sorokin D.Y."/>
            <person name="Kublanov I.V."/>
            <person name="Roman P."/>
            <person name="Sinninghe Damste J.S."/>
            <person name="Golyshin P.N."/>
            <person name="Rojo D."/>
            <person name="Ciordia S."/>
            <person name="Mena Md.C."/>
            <person name="Ferrer M."/>
            <person name="Messina E."/>
            <person name="Smedile F."/>
            <person name="La Spada G."/>
            <person name="La Cono V."/>
            <person name="Yakimov M.M."/>
        </authorList>
    </citation>
    <scope>NUCLEOTIDE SEQUENCE [LARGE SCALE GENOMIC DNA]</scope>
    <source>
        <strain evidence="2">AArc1</strain>
    </source>
</reference>
<sequence>MITGFENDRAMFFAERQVDTADDPYSDDPEPVYDWVPLGLEDDEWEYVDGEVVYDEDDVELAHVRVEQRDAEYVREVYGEWPADVYRVYAYPKDVGTIDGRKYELEISADDRVELHRSDGRFVVQEPNLRRLDSAVPEYVQLEVSRVGL</sequence>
<accession>A0A346PHJ3</accession>
<dbReference type="Proteomes" id="UP000258707">
    <property type="component" value="Chromosome"/>
</dbReference>
<protein>
    <submittedName>
        <fullName evidence="1">Uncharacterized protein</fullName>
    </submittedName>
</protein>
<evidence type="ECO:0000313" key="2">
    <source>
        <dbReference type="Proteomes" id="UP000258707"/>
    </source>
</evidence>
<gene>
    <name evidence="1" type="ORF">AArc1_2675</name>
</gene>
<dbReference type="EMBL" id="CP024047">
    <property type="protein sequence ID" value="AXR78988.1"/>
    <property type="molecule type" value="Genomic_DNA"/>
</dbReference>
<dbReference type="KEGG" id="nan:AArc1_2675"/>
<evidence type="ECO:0000313" key="1">
    <source>
        <dbReference type="EMBL" id="AXR78988.1"/>
    </source>
</evidence>
<organism evidence="1 2">
    <name type="scientific">Natrarchaeobaculum sulfurireducens</name>
    <dbReference type="NCBI Taxonomy" id="2044521"/>
    <lineage>
        <taxon>Archaea</taxon>
        <taxon>Methanobacteriati</taxon>
        <taxon>Methanobacteriota</taxon>
        <taxon>Stenosarchaea group</taxon>
        <taxon>Halobacteria</taxon>
        <taxon>Halobacteriales</taxon>
        <taxon>Natrialbaceae</taxon>
        <taxon>Natrarchaeobaculum</taxon>
    </lineage>
</organism>
<proteinExistence type="predicted"/>
<dbReference type="GeneID" id="37639445"/>
<dbReference type="AlphaFoldDB" id="A0A346PHJ3"/>